<dbReference type="InterPro" id="IPR019080">
    <property type="entry name" value="YqaJ_viral_recombinase"/>
</dbReference>
<evidence type="ECO:0000313" key="2">
    <source>
        <dbReference type="EMBL" id="GAA4680120.1"/>
    </source>
</evidence>
<dbReference type="SUPFAM" id="SSF52980">
    <property type="entry name" value="Restriction endonuclease-like"/>
    <property type="match status" value="1"/>
</dbReference>
<reference evidence="3" key="1">
    <citation type="journal article" date="2019" name="Int. J. Syst. Evol. Microbiol.">
        <title>The Global Catalogue of Microorganisms (GCM) 10K type strain sequencing project: providing services to taxonomists for standard genome sequencing and annotation.</title>
        <authorList>
            <consortium name="The Broad Institute Genomics Platform"/>
            <consortium name="The Broad Institute Genome Sequencing Center for Infectious Disease"/>
            <person name="Wu L."/>
            <person name="Ma J."/>
        </authorList>
    </citation>
    <scope>NUCLEOTIDE SEQUENCE [LARGE SCALE GENOMIC DNA]</scope>
    <source>
        <strain evidence="3">JCM 18127</strain>
    </source>
</reference>
<dbReference type="Proteomes" id="UP001500621">
    <property type="component" value="Unassembled WGS sequence"/>
</dbReference>
<sequence>MTTTTRANWRTPDATRIDVDEATERTRWLRERRDGIGGTDAATLMGTHVGNVTPRDVYRDKLDTSEPVERDLPMFRFGHLLEPRLLAEVEAHYGIRVRKGGFYRHNEESWRYANPDGLTSDGGLVECKTTGTTTKTYKAWKAGEVSAHAYDQGQHYLAVTGRAHVRFVVGVNPKGWMKRPESEWVDSVKEVLHVGPIERDEARIAEILEAERDFWACVTARSLSTRWAPREVEADLPEMVTDDLARLARIKREQSTLADEREAIEKRIRAIIGSEGGFLTVNGDPLAQVTAYEADTFDRAGLAAAHPDIAAAFTRKAPRTRLSIVGGGA</sequence>
<dbReference type="InterPro" id="IPR011335">
    <property type="entry name" value="Restrct_endonuc-II-like"/>
</dbReference>
<dbReference type="RefSeq" id="WP_345264648.1">
    <property type="nucleotide sequence ID" value="NZ_BAABIM010000002.1"/>
</dbReference>
<gene>
    <name evidence="2" type="ORF">GCM10023226_16640</name>
</gene>
<accession>A0ABP8W644</accession>
<dbReference type="Pfam" id="PF09588">
    <property type="entry name" value="YqaJ"/>
    <property type="match status" value="1"/>
</dbReference>
<evidence type="ECO:0000259" key="1">
    <source>
        <dbReference type="Pfam" id="PF09588"/>
    </source>
</evidence>
<dbReference type="EMBL" id="BAABIM010000002">
    <property type="protein sequence ID" value="GAA4680120.1"/>
    <property type="molecule type" value="Genomic_DNA"/>
</dbReference>
<protein>
    <recommendedName>
        <fullName evidence="1">YqaJ viral recombinase domain-containing protein</fullName>
    </recommendedName>
</protein>
<proteinExistence type="predicted"/>
<dbReference type="InterPro" id="IPR011604">
    <property type="entry name" value="PDDEXK-like_dom_sf"/>
</dbReference>
<keyword evidence="3" id="KW-1185">Reference proteome</keyword>
<feature type="domain" description="YqaJ viral recombinase" evidence="1">
    <location>
        <begin position="28"/>
        <end position="162"/>
    </location>
</feature>
<comment type="caution">
    <text evidence="2">The sequence shown here is derived from an EMBL/GenBank/DDBJ whole genome shotgun (WGS) entry which is preliminary data.</text>
</comment>
<organism evidence="2 3">
    <name type="scientific">Nocardioides nanhaiensis</name>
    <dbReference type="NCBI Taxonomy" id="1476871"/>
    <lineage>
        <taxon>Bacteria</taxon>
        <taxon>Bacillati</taxon>
        <taxon>Actinomycetota</taxon>
        <taxon>Actinomycetes</taxon>
        <taxon>Propionibacteriales</taxon>
        <taxon>Nocardioidaceae</taxon>
        <taxon>Nocardioides</taxon>
    </lineage>
</organism>
<name>A0ABP8W644_9ACTN</name>
<dbReference type="Gene3D" id="3.90.320.10">
    <property type="match status" value="1"/>
</dbReference>
<evidence type="ECO:0000313" key="3">
    <source>
        <dbReference type="Proteomes" id="UP001500621"/>
    </source>
</evidence>